<feature type="region of interest" description="Disordered" evidence="12">
    <location>
        <begin position="1463"/>
        <end position="1485"/>
    </location>
</feature>
<evidence type="ECO:0000256" key="5">
    <source>
        <dbReference type="ARBA" id="ARBA00022448"/>
    </source>
</evidence>
<evidence type="ECO:0000256" key="4">
    <source>
        <dbReference type="ARBA" id="ARBA00018070"/>
    </source>
</evidence>
<evidence type="ECO:0000256" key="1">
    <source>
        <dbReference type="ARBA" id="ARBA00004406"/>
    </source>
</evidence>
<keyword evidence="9" id="KW-0472">Membrane</keyword>
<dbReference type="GO" id="GO:0043495">
    <property type="term" value="F:protein-membrane adaptor activity"/>
    <property type="evidence" value="ECO:0007669"/>
    <property type="project" value="TreeGrafter"/>
</dbReference>
<reference evidence="13" key="2">
    <citation type="submission" date="2018-04" db="EMBL/GenBank/DDBJ databases">
        <authorList>
            <person name="Go L.Y."/>
            <person name="Mitchell J.A."/>
        </authorList>
    </citation>
    <scope>NUCLEOTIDE SEQUENCE</scope>
</reference>
<evidence type="ECO:0000256" key="12">
    <source>
        <dbReference type="SAM" id="MobiDB-lite"/>
    </source>
</evidence>
<organism evidence="13">
    <name type="scientific">Brachionus rotundiformis</name>
    <dbReference type="NCBI Taxonomy" id="96890"/>
    <lineage>
        <taxon>Eukaryota</taxon>
        <taxon>Metazoa</taxon>
        <taxon>Spiralia</taxon>
        <taxon>Gnathifera</taxon>
        <taxon>Rotifera</taxon>
        <taxon>Eurotatoria</taxon>
        <taxon>Monogononta</taxon>
        <taxon>Pseudotrocha</taxon>
        <taxon>Ploima</taxon>
        <taxon>Brachionidae</taxon>
        <taxon>Brachionus</taxon>
    </lineage>
</organism>
<reference evidence="13" key="1">
    <citation type="journal article" date="2018" name="Aquat. Toxicol.">
        <title>Genome-wide identification of 99 autophagy-related (Atg) genes in the monogonont rotifer Brachionus spp. and transcriptional modulation in response to cadmium.</title>
        <authorList>
            <person name="Kang H.M."/>
            <person name="Lee J.S."/>
            <person name="Kim M.S."/>
            <person name="Lee Y.H."/>
            <person name="Jung J.H."/>
            <person name="Hagiwara A."/>
            <person name="Zhou B."/>
            <person name="Lee J.S."/>
            <person name="Jeong C.B."/>
        </authorList>
    </citation>
    <scope>NUCLEOTIDE SEQUENCE</scope>
</reference>
<evidence type="ECO:0000256" key="10">
    <source>
        <dbReference type="ARBA" id="ARBA00024479"/>
    </source>
</evidence>
<protein>
    <recommendedName>
        <fullName evidence="4">Autophagy-related protein 2</fullName>
    </recommendedName>
</protein>
<proteinExistence type="evidence at transcript level"/>
<dbReference type="EMBL" id="MH231839">
    <property type="protein sequence ID" value="AWV66646.1"/>
    <property type="molecule type" value="mRNA"/>
</dbReference>
<dbReference type="Pfam" id="PF13329">
    <property type="entry name" value="ATG2_CAD"/>
    <property type="match status" value="2"/>
</dbReference>
<accession>A0A2Z4EUK2</accession>
<feature type="compositionally biased region" description="Acidic residues" evidence="12">
    <location>
        <begin position="1473"/>
        <end position="1485"/>
    </location>
</feature>
<dbReference type="PANTHER" id="PTHR13190:SF1">
    <property type="entry name" value="AUTOPHAGY-RELATED 2, ISOFORM A"/>
    <property type="match status" value="1"/>
</dbReference>
<sequence length="2100" mass="235815">MTWQIPWPEFLKKRLCRYLLQHYLGHFFKEKISLEQLSIDIYNGTGCVKDLHLDCDALNEQLSSSQPLSAVPIEIVSGFVGYISVSIPWHDLFNDFCKLVIKNVQITIRTKTSRAGLLATDDDNDEAELSFADSSGANSMFSSVIIDSIMNTSMHIAQECLGEEKLDESKAPLLGLEAFASTIDSILSRIQINMEQIQIRVEDLATGDQADLMKSSGIFQPDLSGIALELRIKCIKYFDVESTVGHDSPHSRNTTKNFTIEGLTVYFDEFTVRDELVVESSLSNADTDTGLNSTHGSNTTLNDDCPVDECPPFSFDLDPNYYLFTSPILMMTFAGMQSVKLTVNNMRPSDLLLEASPAGYQAASQQRPFLEVSAQIGSIKCLLCPKQVHMLAATASRLVEYVDRAEAARSSVQKKSKLGKKVVRGHDEQGLASDGFKSLSQASDSTESAMFYSMMPDAGDPHPATFTSAADSEQHERLFTQHLRDTIEQLQNDPIKLSSNHNLFQTFKVNLRQVCLTVLHRDPPPPHKHHRSIVQRMKQVAEFFFDRTSGIEMNSQAKAECTKYHEASAFNDHFLLIMKPVNFWLTQKINQRHNTKHDQYSLNDLSVSIGHAQLNEYLKSGQEADKREMRASNAADMCRSAQITELVSFADTGQFEQACIKLQVIVHEPSETGRDTHELLGRPFDHIHLSINESLAVELDISLVDRLFYLLNDCTSNRPMFASHVTKKSNACTRVRNFEVKCEKVVRIGVRFPVADLTRVHQSKIVNRADGGGGAGFNQLLMSDFRRLRDQILTVHLFHLGFQTLQNSKANEADVVLALSAAQINAYYQFRKEDRPVHFGLVEEGESRPIAARIRIRHDAAALLTRRDEAGADSLRHRHDIDVSRAINEDPDADQARLDDDDDGQYGPFSSTYTVISSEKNRRIVNAGTRAEMTAFAHHSALSSQVAIHVHIPNVKLLIWDQYFLNDVYNCLLNDLLMYVPSKLAPLESAMYEFDAANECFVAPSLAQLIAADMDSDFFASNSINLHAAAFEPDSDEPYFSMCNAHSELSGGSGGRAQATSKNVLSVVVKLDECHVKCVVVGEKMPDGIKHGQFDLRASSFEMCIANSSHEQKGAEANDQPVEKQLVSIFADKIQLGHVNRVAHLRLPSNCAMFDEMFKANLTNVLIDENASGIGQALFNAAYDLPNVAIAIRSKYKRHANTKELVVALNFNNLCLHHVFTEPNDFWIFELIDLFNLTDIDVHGYQVPLVVTELHLNVDNSSVLYKPVNLDTRAILAFKSLHWSSNVTAESSSTLLVFNIDDIYLFLSRVNSDVPDLRKNYVCVANTDLFELRILINERTVPRLDIKIRSNMIQFRTCVDTAFSLIELINYIVSDGDLRCPASDEEAGQKEEDEPLSTLSAEVDHSLTCPSLAYENNASDTEISDMVKEAMDPMSQSFHEARDQGDVFAAELDEPFARRLQFKKPPAELDHYEQDDDDDDEEAEDEDLVKDFDIIEVMAGLGEPPRHNQDFEVKVLTDRPCELKPEHFKKPLSRIDVLKAPDAYPCPLSLFSIQEISLNWFLYAGSDFEPAAAATTAETERRRHDSASSSISSSPKSATSSPNVLYTSANTVHFSKERFCKAGGRIIKKYDNLTWLTRGGQHRNLDICMEIALHKVKTKCDIYTDNSSETDNDGDTAAAHQQQQQQQHPYLYRIALAIGDVVIRDKLITSSFNKFLFRYESDTHPNNANSNMIFFKLLCSRSRDAQRLLECDVKVSVQPLRFAIDQDALVFLIEFFHQLASRDLTALDKRLAPLHTHTTDTRPAAQPKGQQVFIRNFILVPDLFIKFDFSGKYDKRPDTKMDTLTKLLMVVVQLSNTEIKLKRVYYRRGFLGADKLLQALLKEWLGDIQRNQIKNLIKGWGIFNSVIQLFEGFSYLVLCPIEQYRRDGRVLVGIRQGSAAFSTCTVLATIELTSRMFQATKNVAEFFYDLVAPHRTLNSVGYAGSAFVDTLFTGVGPNRHVRIRRQPNDIREGLANAYYVLYEGFSDTAANFMSEISHGAEHKGLPGAIGSALRQLPPTAIAPIVLTAEASCNILSGIRKQLKPDEKKEDDQKWKTITFN</sequence>
<dbReference type="PANTHER" id="PTHR13190">
    <property type="entry name" value="AUTOPHAGY-RELATED 2, ISOFORM A"/>
    <property type="match status" value="1"/>
</dbReference>
<feature type="region of interest" description="Disordered" evidence="12">
    <location>
        <begin position="1574"/>
        <end position="1602"/>
    </location>
</feature>
<comment type="subcellular location">
    <subcellularLocation>
        <location evidence="1">Endoplasmic reticulum membrane</location>
        <topology evidence="1">Peripheral membrane protein</topology>
    </subcellularLocation>
    <subcellularLocation>
        <location evidence="2">Preautophagosomal structure membrane</location>
        <topology evidence="2">Peripheral membrane protein</topology>
    </subcellularLocation>
</comment>
<dbReference type="GO" id="GO:0005789">
    <property type="term" value="C:endoplasmic reticulum membrane"/>
    <property type="evidence" value="ECO:0007669"/>
    <property type="project" value="UniProtKB-SubCell"/>
</dbReference>
<evidence type="ECO:0000256" key="2">
    <source>
        <dbReference type="ARBA" id="ARBA00004623"/>
    </source>
</evidence>
<dbReference type="GO" id="GO:0061908">
    <property type="term" value="C:phagophore"/>
    <property type="evidence" value="ECO:0007669"/>
    <property type="project" value="TreeGrafter"/>
</dbReference>
<keyword evidence="5" id="KW-0813">Transport</keyword>
<evidence type="ECO:0000313" key="13">
    <source>
        <dbReference type="EMBL" id="AWV66646.1"/>
    </source>
</evidence>
<keyword evidence="7" id="KW-0072">Autophagy</keyword>
<feature type="compositionally biased region" description="Low complexity" evidence="12">
    <location>
        <begin position="1587"/>
        <end position="1602"/>
    </location>
</feature>
<keyword evidence="6" id="KW-0256">Endoplasmic reticulum</keyword>
<dbReference type="GO" id="GO:0032266">
    <property type="term" value="F:phosphatidylinositol-3-phosphate binding"/>
    <property type="evidence" value="ECO:0007669"/>
    <property type="project" value="TreeGrafter"/>
</dbReference>
<dbReference type="GO" id="GO:0034045">
    <property type="term" value="C:phagophore assembly site membrane"/>
    <property type="evidence" value="ECO:0007669"/>
    <property type="project" value="UniProtKB-SubCell"/>
</dbReference>
<comment type="catalytic activity">
    <reaction evidence="10">
        <text>a 1,2-diacyl-sn-glycero-3-phospho-L-serine(in) = a 1,2-diacyl-sn-glycero-3-phospho-L-serine(out)</text>
        <dbReference type="Rhea" id="RHEA:38663"/>
        <dbReference type="ChEBI" id="CHEBI:57262"/>
    </reaction>
</comment>
<evidence type="ECO:0000256" key="9">
    <source>
        <dbReference type="ARBA" id="ARBA00023136"/>
    </source>
</evidence>
<dbReference type="InterPro" id="IPR026849">
    <property type="entry name" value="ATG2"/>
</dbReference>
<dbReference type="GO" id="GO:0061709">
    <property type="term" value="P:reticulophagy"/>
    <property type="evidence" value="ECO:0007669"/>
    <property type="project" value="TreeGrafter"/>
</dbReference>
<evidence type="ECO:0000256" key="8">
    <source>
        <dbReference type="ARBA" id="ARBA00023055"/>
    </source>
</evidence>
<evidence type="ECO:0000256" key="7">
    <source>
        <dbReference type="ARBA" id="ARBA00023006"/>
    </source>
</evidence>
<dbReference type="GO" id="GO:0000045">
    <property type="term" value="P:autophagosome assembly"/>
    <property type="evidence" value="ECO:0007669"/>
    <property type="project" value="TreeGrafter"/>
</dbReference>
<comment type="similarity">
    <text evidence="3">Belongs to the ATG2 family.</text>
</comment>
<keyword evidence="8" id="KW-0445">Lipid transport</keyword>
<dbReference type="GO" id="GO:0006869">
    <property type="term" value="P:lipid transport"/>
    <property type="evidence" value="ECO:0007669"/>
    <property type="project" value="UniProtKB-KW"/>
</dbReference>
<evidence type="ECO:0000256" key="11">
    <source>
        <dbReference type="ARBA" id="ARBA00024615"/>
    </source>
</evidence>
<evidence type="ECO:0000256" key="6">
    <source>
        <dbReference type="ARBA" id="ARBA00022824"/>
    </source>
</evidence>
<comment type="catalytic activity">
    <reaction evidence="11">
        <text>a 1,2-diacyl-sn-glycero-3-phosphoethanolamine(in) = a 1,2-diacyl-sn-glycero-3-phosphoethanolamine(out)</text>
        <dbReference type="Rhea" id="RHEA:38895"/>
        <dbReference type="ChEBI" id="CHEBI:64612"/>
    </reaction>
</comment>
<dbReference type="GO" id="GO:0061723">
    <property type="term" value="P:glycophagy"/>
    <property type="evidence" value="ECO:0007669"/>
    <property type="project" value="TreeGrafter"/>
</dbReference>
<dbReference type="GO" id="GO:0034727">
    <property type="term" value="P:piecemeal microautophagy of the nucleus"/>
    <property type="evidence" value="ECO:0007669"/>
    <property type="project" value="TreeGrafter"/>
</dbReference>
<evidence type="ECO:0000256" key="3">
    <source>
        <dbReference type="ARBA" id="ARBA00009714"/>
    </source>
</evidence>
<dbReference type="GO" id="GO:0000422">
    <property type="term" value="P:autophagy of mitochondrion"/>
    <property type="evidence" value="ECO:0007669"/>
    <property type="project" value="TreeGrafter"/>
</dbReference>
<name>A0A2Z4EUK2_9BILA</name>